<keyword evidence="3 5" id="KW-1133">Transmembrane helix</keyword>
<dbReference type="PANTHER" id="PTHR37422">
    <property type="entry name" value="TEICHURONIC ACID BIOSYNTHESIS PROTEIN TUAE"/>
    <property type="match status" value="1"/>
</dbReference>
<evidence type="ECO:0000256" key="5">
    <source>
        <dbReference type="SAM" id="Phobius"/>
    </source>
</evidence>
<accession>A0ABT4Y829</accession>
<evidence type="ECO:0000256" key="2">
    <source>
        <dbReference type="ARBA" id="ARBA00022692"/>
    </source>
</evidence>
<feature type="transmembrane region" description="Helical" evidence="5">
    <location>
        <begin position="84"/>
        <end position="101"/>
    </location>
</feature>
<comment type="caution">
    <text evidence="7">The sequence shown here is derived from an EMBL/GenBank/DDBJ whole genome shotgun (WGS) entry which is preliminary data.</text>
</comment>
<dbReference type="InterPro" id="IPR007016">
    <property type="entry name" value="O-antigen_ligase-rel_domated"/>
</dbReference>
<feature type="transmembrane region" description="Helical" evidence="5">
    <location>
        <begin position="166"/>
        <end position="188"/>
    </location>
</feature>
<feature type="transmembrane region" description="Helical" evidence="5">
    <location>
        <begin position="344"/>
        <end position="367"/>
    </location>
</feature>
<protein>
    <submittedName>
        <fullName evidence="7">O-antigen ligase family protein</fullName>
    </submittedName>
</protein>
<keyword evidence="2 5" id="KW-0812">Transmembrane</keyword>
<evidence type="ECO:0000256" key="1">
    <source>
        <dbReference type="ARBA" id="ARBA00004141"/>
    </source>
</evidence>
<gene>
    <name evidence="7" type="ORF">NNO07_18360</name>
</gene>
<evidence type="ECO:0000256" key="4">
    <source>
        <dbReference type="ARBA" id="ARBA00023136"/>
    </source>
</evidence>
<dbReference type="EMBL" id="JANEWF010000023">
    <property type="protein sequence ID" value="MDA8485032.1"/>
    <property type="molecule type" value="Genomic_DNA"/>
</dbReference>
<dbReference type="RefSeq" id="WP_271471526.1">
    <property type="nucleotide sequence ID" value="NZ_JANEWF010000023.1"/>
</dbReference>
<feature type="transmembrane region" description="Helical" evidence="5">
    <location>
        <begin position="273"/>
        <end position="294"/>
    </location>
</feature>
<dbReference type="Proteomes" id="UP001211689">
    <property type="component" value="Unassembled WGS sequence"/>
</dbReference>
<feature type="transmembrane region" description="Helical" evidence="5">
    <location>
        <begin position="61"/>
        <end position="78"/>
    </location>
</feature>
<dbReference type="PANTHER" id="PTHR37422:SF13">
    <property type="entry name" value="LIPOPOLYSACCHARIDE BIOSYNTHESIS PROTEIN PA4999-RELATED"/>
    <property type="match status" value="1"/>
</dbReference>
<sequence length="433" mass="47961">MRSRVDVVERLQSLSQSSRHLVADAKMPAFCSIVPDDTVQSIPMLSRLAAPSISQFVVRRWLVLGYLALLTGLFWLANSSVYTKVFYGLVAFPALLALVHSPRRLSDLIREPMLLAFLALSAWLLLSLTWSGTEDDPGGLAKRPLYVFMLFASCTLIALEDRELLLKALMAGAALATLAALVNLAFYFMEPPPGRRLIGVGALRNSLLTSHVFGMFCAYWIAVWLTRDVRRDWIPLLCCVPLLVALIATGSRTPLLALGLMSVWMLIMTPRRAAYLLAAGLSLIAASYFAFPELLLQRGLSFRPQLWSDALGQALQNLWFGYGYDSRFTFHAEGLGMSMSDPHNVELAVLLELGLVGLLFWLTMYGFGIWRCFSQRKVNGFKIASALLVYGIGAGLTEGSSFLSRPNESWFLIWIPLSLVAALSISQRALDKQ</sequence>
<dbReference type="Pfam" id="PF04932">
    <property type="entry name" value="Wzy_C"/>
    <property type="match status" value="1"/>
</dbReference>
<evidence type="ECO:0000259" key="6">
    <source>
        <dbReference type="Pfam" id="PF04932"/>
    </source>
</evidence>
<evidence type="ECO:0000256" key="3">
    <source>
        <dbReference type="ARBA" id="ARBA00022989"/>
    </source>
</evidence>
<name>A0ABT4Y829_METRE</name>
<keyword evidence="8" id="KW-1185">Reference proteome</keyword>
<feature type="transmembrane region" description="Helical" evidence="5">
    <location>
        <begin position="233"/>
        <end position="253"/>
    </location>
</feature>
<organism evidence="7 8">
    <name type="scientific">Metapseudomonas resinovorans</name>
    <name type="common">Pseudomonas resinovorans</name>
    <dbReference type="NCBI Taxonomy" id="53412"/>
    <lineage>
        <taxon>Bacteria</taxon>
        <taxon>Pseudomonadati</taxon>
        <taxon>Pseudomonadota</taxon>
        <taxon>Gammaproteobacteria</taxon>
        <taxon>Pseudomonadales</taxon>
        <taxon>Pseudomonadaceae</taxon>
        <taxon>Metapseudomonas</taxon>
    </lineage>
</organism>
<feature type="transmembrane region" description="Helical" evidence="5">
    <location>
        <begin position="379"/>
        <end position="397"/>
    </location>
</feature>
<keyword evidence="4 5" id="KW-0472">Membrane</keyword>
<feature type="transmembrane region" description="Helical" evidence="5">
    <location>
        <begin position="409"/>
        <end position="430"/>
    </location>
</feature>
<evidence type="ECO:0000313" key="8">
    <source>
        <dbReference type="Proteomes" id="UP001211689"/>
    </source>
</evidence>
<feature type="domain" description="O-antigen ligase-related" evidence="6">
    <location>
        <begin position="238"/>
        <end position="362"/>
    </location>
</feature>
<reference evidence="7 8" key="1">
    <citation type="submission" date="2022-07" db="EMBL/GenBank/DDBJ databases">
        <title>Genome Analysis of Selected Gammaproteobacteria from Nigerian Food snails.</title>
        <authorList>
            <person name="Okafor A.C."/>
        </authorList>
    </citation>
    <scope>NUCLEOTIDE SEQUENCE [LARGE SCALE GENOMIC DNA]</scope>
    <source>
        <strain evidence="7 8">Awg 2</strain>
    </source>
</reference>
<evidence type="ECO:0000313" key="7">
    <source>
        <dbReference type="EMBL" id="MDA8485032.1"/>
    </source>
</evidence>
<dbReference type="InterPro" id="IPR051533">
    <property type="entry name" value="WaaL-like"/>
</dbReference>
<proteinExistence type="predicted"/>
<feature type="transmembrane region" description="Helical" evidence="5">
    <location>
        <begin position="113"/>
        <end position="131"/>
    </location>
</feature>
<feature type="transmembrane region" description="Helical" evidence="5">
    <location>
        <begin position="208"/>
        <end position="226"/>
    </location>
</feature>
<comment type="subcellular location">
    <subcellularLocation>
        <location evidence="1">Membrane</location>
        <topology evidence="1">Multi-pass membrane protein</topology>
    </subcellularLocation>
</comment>
<keyword evidence="7" id="KW-0436">Ligase</keyword>
<dbReference type="GO" id="GO:0016874">
    <property type="term" value="F:ligase activity"/>
    <property type="evidence" value="ECO:0007669"/>
    <property type="project" value="UniProtKB-KW"/>
</dbReference>